<gene>
    <name evidence="5" type="ORF">CYFA0S_22e01750g</name>
</gene>
<protein>
    <submittedName>
        <fullName evidence="5">CYFA0S22e01750g1_1</fullName>
    </submittedName>
</protein>
<evidence type="ECO:0000313" key="5">
    <source>
        <dbReference type="EMBL" id="CDR46251.1"/>
    </source>
</evidence>
<dbReference type="CDD" id="cd00842">
    <property type="entry name" value="MPP_ASMase"/>
    <property type="match status" value="1"/>
</dbReference>
<keyword evidence="2" id="KW-0325">Glycoprotein</keyword>
<dbReference type="VEuPathDB" id="FungiDB:BON22_1991"/>
<feature type="signal peptide" evidence="3">
    <location>
        <begin position="1"/>
        <end position="16"/>
    </location>
</feature>
<dbReference type="Gene3D" id="3.60.21.10">
    <property type="match status" value="1"/>
</dbReference>
<name>A0A061BGX1_CYBFA</name>
<evidence type="ECO:0000256" key="3">
    <source>
        <dbReference type="SAM" id="SignalP"/>
    </source>
</evidence>
<organism evidence="5">
    <name type="scientific">Cyberlindnera fabianii</name>
    <name type="common">Yeast</name>
    <name type="synonym">Hansenula fabianii</name>
    <dbReference type="NCBI Taxonomy" id="36022"/>
    <lineage>
        <taxon>Eukaryota</taxon>
        <taxon>Fungi</taxon>
        <taxon>Dikarya</taxon>
        <taxon>Ascomycota</taxon>
        <taxon>Saccharomycotina</taxon>
        <taxon>Saccharomycetes</taxon>
        <taxon>Phaffomycetales</taxon>
        <taxon>Phaffomycetaceae</taxon>
        <taxon>Cyberlindnera</taxon>
    </lineage>
</organism>
<dbReference type="SUPFAM" id="SSF56300">
    <property type="entry name" value="Metallo-dependent phosphatases"/>
    <property type="match status" value="1"/>
</dbReference>
<evidence type="ECO:0000256" key="1">
    <source>
        <dbReference type="ARBA" id="ARBA00022801"/>
    </source>
</evidence>
<dbReference type="GO" id="GO:0008081">
    <property type="term" value="F:phosphoric diester hydrolase activity"/>
    <property type="evidence" value="ECO:0007669"/>
    <property type="project" value="TreeGrafter"/>
</dbReference>
<dbReference type="Pfam" id="PF00149">
    <property type="entry name" value="Metallophos"/>
    <property type="match status" value="1"/>
</dbReference>
<dbReference type="PANTHER" id="PTHR10340:SF27">
    <property type="entry name" value="ACL091CP"/>
    <property type="match status" value="1"/>
</dbReference>
<sequence length="649" mass="74514">MKFLLPLATLTSMALAIPSDLAAIYDNSWGSSTTLVPSDSVIVSQTLMSLRTLYSNSTKLDDCQKCKSVLEVGKTLSLTSPELVPEVFVQWCNENAILSKTNCHNYFTRNTVQNSQTGTDFANMLQLMDPWSLDGDYFCYFKLKQCDLPELPEIDLSSWWPERNESLTAPTPGNETFNVLHISDFHIELDYTLGAEGNATNNGMACTPHSFNKNQKPDSIDNSGLTFHDSYYDDNGTFVLGDDVTSEVFNSSVWVPAQEWGSYSCDSPELLINSSLKSIVEFQQQNNLTFDFAIFTGDMVDHDEIKYTDYSMTIESQEIIMRDMKKYFQDIPVYSVLGNHDTFPYGQLASKKSGHENMYEWNEELMAELWVGAGWLPMEKFDEIKKHYTGFSVTTERGLKVIAINSNTYYQKNYYSYWNMTEDFDQFGTLKFLVDELIESEEKGQRVWIMAHIPFVDYDILPIQADIYKQIVTRFSPTTIAGLFFGHTHQDQFNVLYANDEKSVDDAIMNTWIAQSITPLSNYNPGWRYYEVDSKTFSVVNSFNYYTKLNETFYDNGEEPVWEFEYSARDAYDPDGEWPATAPLNATFWAKVAEKVKSDEEYAQLYADFSYRKSPYVPVCSEGDCEDIYCYLSSFNINEMNNCTELIDY</sequence>
<dbReference type="PhylomeDB" id="A0A061BGX1"/>
<dbReference type="OrthoDB" id="282973at2759"/>
<keyword evidence="1" id="KW-0378">Hydrolase</keyword>
<evidence type="ECO:0000259" key="4">
    <source>
        <dbReference type="Pfam" id="PF00149"/>
    </source>
</evidence>
<reference evidence="5" key="1">
    <citation type="journal article" date="2014" name="Genome Announc.">
        <title>Genome sequence of the yeast Cyberlindnera fabianii (Hansenula fabianii).</title>
        <authorList>
            <person name="Freel K.C."/>
            <person name="Sarilar V."/>
            <person name="Neuveglise C."/>
            <person name="Devillers H."/>
            <person name="Friedrich A."/>
            <person name="Schacherer J."/>
        </authorList>
    </citation>
    <scope>NUCLEOTIDE SEQUENCE</scope>
    <source>
        <strain evidence="5">YJS4271</strain>
    </source>
</reference>
<evidence type="ECO:0000256" key="2">
    <source>
        <dbReference type="ARBA" id="ARBA00023180"/>
    </source>
</evidence>
<dbReference type="InterPro" id="IPR004843">
    <property type="entry name" value="Calcineurin-like_PHP"/>
</dbReference>
<dbReference type="EMBL" id="LK052907">
    <property type="protein sequence ID" value="CDR46251.1"/>
    <property type="molecule type" value="Genomic_DNA"/>
</dbReference>
<proteinExistence type="predicted"/>
<dbReference type="InterPro" id="IPR041805">
    <property type="entry name" value="ASMase/PPN1_MPP"/>
</dbReference>
<keyword evidence="3" id="KW-0732">Signal</keyword>
<dbReference type="InterPro" id="IPR029052">
    <property type="entry name" value="Metallo-depent_PP-like"/>
</dbReference>
<feature type="chain" id="PRO_5001594716" evidence="3">
    <location>
        <begin position="17"/>
        <end position="649"/>
    </location>
</feature>
<feature type="domain" description="Calcineurin-like phosphoesterase" evidence="4">
    <location>
        <begin position="180"/>
        <end position="490"/>
    </location>
</feature>
<accession>A0A061BGX1</accession>
<dbReference type="AlphaFoldDB" id="A0A061BGX1"/>
<dbReference type="PANTHER" id="PTHR10340">
    <property type="entry name" value="SPHINGOMYELIN PHOSPHODIESTERASE"/>
    <property type="match status" value="1"/>
</dbReference>